<reference evidence="3" key="1">
    <citation type="submission" date="2022-11" db="UniProtKB">
        <authorList>
            <consortium name="WormBaseParasite"/>
        </authorList>
    </citation>
    <scope>IDENTIFICATION</scope>
</reference>
<organism evidence="2 3">
    <name type="scientific">Romanomermis culicivorax</name>
    <name type="common">Nematode worm</name>
    <dbReference type="NCBI Taxonomy" id="13658"/>
    <lineage>
        <taxon>Eukaryota</taxon>
        <taxon>Metazoa</taxon>
        <taxon>Ecdysozoa</taxon>
        <taxon>Nematoda</taxon>
        <taxon>Enoplea</taxon>
        <taxon>Dorylaimia</taxon>
        <taxon>Mermithida</taxon>
        <taxon>Mermithoidea</taxon>
        <taxon>Mermithidae</taxon>
        <taxon>Romanomermis</taxon>
    </lineage>
</organism>
<name>A0A915J0P1_ROMCU</name>
<accession>A0A915J0P1</accession>
<feature type="region of interest" description="Disordered" evidence="1">
    <location>
        <begin position="184"/>
        <end position="218"/>
    </location>
</feature>
<dbReference type="AlphaFoldDB" id="A0A915J0P1"/>
<dbReference type="Proteomes" id="UP000887565">
    <property type="component" value="Unplaced"/>
</dbReference>
<evidence type="ECO:0000313" key="2">
    <source>
        <dbReference type="Proteomes" id="UP000887565"/>
    </source>
</evidence>
<protein>
    <submittedName>
        <fullName evidence="3">Uncharacterized protein</fullName>
    </submittedName>
</protein>
<proteinExistence type="predicted"/>
<dbReference type="WBParaSite" id="nRc.2.0.1.t19262-RA">
    <property type="protein sequence ID" value="nRc.2.0.1.t19262-RA"/>
    <property type="gene ID" value="nRc.2.0.1.g19262"/>
</dbReference>
<evidence type="ECO:0000256" key="1">
    <source>
        <dbReference type="SAM" id="MobiDB-lite"/>
    </source>
</evidence>
<sequence length="269" mass="30578">MVQPAITVVSRLPPLLPPDIHQLLPIFSIGINAQVQYAAWAKALGCQNEVSFFTDEFNVKRLLRYSPQSYLYYLTPENVHALNILTIDNSLPALLTSPCSLEEYKDVEETILNAVSGMTDDLRKLFPFQCWNNVNGDPKDILKNFKVTLPRVKPKFRHESVTHITYHFTLRPILLSTKWEIEPQNKSGKSHKQAAKSSWAATRGPEATKAKPTPKPKPRTAKQAFVLFLASPVQKLTFLLETEHRRHSKTTFSMEGVIDTLKLSQEQKQ</sequence>
<keyword evidence="2" id="KW-1185">Reference proteome</keyword>
<evidence type="ECO:0000313" key="3">
    <source>
        <dbReference type="WBParaSite" id="nRc.2.0.1.t19262-RA"/>
    </source>
</evidence>